<evidence type="ECO:0000256" key="1">
    <source>
        <dbReference type="ARBA" id="ARBA00010409"/>
    </source>
</evidence>
<evidence type="ECO:0000313" key="7">
    <source>
        <dbReference type="Proteomes" id="UP001497600"/>
    </source>
</evidence>
<dbReference type="InterPro" id="IPR019442">
    <property type="entry name" value="THADA/TRM732_DUF2428"/>
</dbReference>
<dbReference type="PANTHER" id="PTHR14387">
    <property type="entry name" value="THADA/DEATH RECEPTOR INTERACTING PROTEIN"/>
    <property type="match status" value="1"/>
</dbReference>
<dbReference type="SUPFAM" id="SSF48371">
    <property type="entry name" value="ARM repeat"/>
    <property type="match status" value="1"/>
</dbReference>
<name>A0ABP0EF55_9ASCO</name>
<feature type="domain" description="tRNA (32-2'-O)-methyltransferase regulator THADA-like C-terminal TPR repeats region" evidence="5">
    <location>
        <begin position="852"/>
        <end position="992"/>
    </location>
</feature>
<dbReference type="InterPro" id="IPR056842">
    <property type="entry name" value="THADA-like_TPR_C"/>
</dbReference>
<keyword evidence="2" id="KW-0819">tRNA processing</keyword>
<dbReference type="Gene3D" id="1.25.10.10">
    <property type="entry name" value="Leucine-rich Repeat Variant"/>
    <property type="match status" value="1"/>
</dbReference>
<dbReference type="EMBL" id="OZ004256">
    <property type="protein sequence ID" value="CAK7903895.1"/>
    <property type="molecule type" value="Genomic_DNA"/>
</dbReference>
<evidence type="ECO:0000256" key="2">
    <source>
        <dbReference type="ARBA" id="ARBA00022694"/>
    </source>
</evidence>
<dbReference type="Proteomes" id="UP001497600">
    <property type="component" value="Chromosome D"/>
</dbReference>
<evidence type="ECO:0000259" key="4">
    <source>
        <dbReference type="Pfam" id="PF25150"/>
    </source>
</evidence>
<accession>A0ABP0EF55</accession>
<dbReference type="InterPro" id="IPR051954">
    <property type="entry name" value="tRNA_methyltransferase_THADA"/>
</dbReference>
<dbReference type="Pfam" id="PF26523">
    <property type="entry name" value="Trm732_C"/>
    <property type="match status" value="1"/>
</dbReference>
<reference evidence="6 7" key="1">
    <citation type="submission" date="2024-01" db="EMBL/GenBank/DDBJ databases">
        <authorList>
            <consortium name="Genoscope - CEA"/>
            <person name="William W."/>
        </authorList>
    </citation>
    <scope>NUCLEOTIDE SEQUENCE [LARGE SCALE GENOMIC DNA]</scope>
    <source>
        <strain evidence="6 7">29B2s-10</strain>
    </source>
</reference>
<dbReference type="InterPro" id="IPR011989">
    <property type="entry name" value="ARM-like"/>
</dbReference>
<gene>
    <name evidence="6" type="primary">TRM732</name>
    <name evidence="6" type="ORF">CAAN4_D06832</name>
</gene>
<dbReference type="InterPro" id="IPR056843">
    <property type="entry name" value="THADA-like_TPR"/>
</dbReference>
<evidence type="ECO:0000313" key="6">
    <source>
        <dbReference type="EMBL" id="CAK7903895.1"/>
    </source>
</evidence>
<dbReference type="InterPro" id="IPR016024">
    <property type="entry name" value="ARM-type_fold"/>
</dbReference>
<dbReference type="Pfam" id="PF10350">
    <property type="entry name" value="DUF2428"/>
    <property type="match status" value="1"/>
</dbReference>
<dbReference type="PANTHER" id="PTHR14387:SF0">
    <property type="entry name" value="DUF2428 DOMAIN-CONTAINING PROTEIN"/>
    <property type="match status" value="1"/>
</dbReference>
<sequence>MAVSNEDLVQLKQRLIRTRPQEFVAGLESGDIWPYSTLYNTLVDVEGIDSARVLTCDVLSIWLLRYTQTFKVVSKDLHTVSQEIALTKDAVDNLFQYITDFLEHKSGPFVNALSGLLTKLVELVKNCFVTEETALIFHGWVDVAMDLSITSRTIYQLTEVLAKNIDSQYILTKYPTFATNCISMMWSGALANAASKAIAAVYCGVYTRGNEAQWLDCWSDIVGEGLKNLELRKNIQTYLLPSLFTISAESYPLYMKRLQSSNLATGGTTAEDLDLLVGVAKIGQDLAISVEPFAGDEPVISMKLLINMLTHRAPHYRIGSFSLLVGSPKSSQPIPQYIYNTLINYNVIESFFMDHDETDIRNDFYSILRHFLIRVKDSSYSLNRDMQKLIKGNRDEVKQQQLKAFIESNHRFMNWFVGLLQESITPGSTYPQVSLGLQLLDVLVSLGVDSSVDLTGSSLKHSKAMSKSINSKMNFPFSIDLFNPTMVRLLADNVTNNYEDIRDSSVNILLACPNEKLTKLLSSPILSKSMVILFDLKGRKSEGGARVFQFLAQAYDRVHDESKIHRLCDALMERIESASDSIIDENIQPENRVQGVFTALRLVLSGIRKENFTHEYWTPLFNQLIGKYFPKFWHSVKPILSNVAEELNEVDDKLVLSYSWKLVKESTALLQTILNISNGHLDNTKFVLAVDMVIDQLSSVHHRGAFSSVYPTFVTCCELCFRSKDNTELPVKWLKNNVQLIEEKTQFISRRSGGLPYLITGILTANKNVNKKKTSDGCSELMKYSMSELLRIASIPYNQNADEKMDIPQVHAFNSMKHIFIDSQLSDECIYFVQEALTLSLLNCNSPTWAIRNCAVMLFTALQNRLFGTKKLGEILPTVSAKLFFVKYPGVSDILYTNLVDQSTNMEAVFPVLTILMRLEETSVEKPLLWRYEPLLHNFLEHKLWKIREMAARALAAIIKPNQLSEYSCKLVSDCDNGSLNRRHGSLLTILEIFKRIKLRLPDVEVSSSTIDMLNERINLFIPKRASTFSWAPGKVFVDILLAVQPRELPISTMNVLGTYILDTLNSPERIEGARQLLLADSIELVLNQQFIQESFTDAMDLSRLCILSDGIYEAQLTAISLCKKNLIEISKHVDSLEVLDLYEDTWKIVSDESCWSLVRSTALGLLKSLLHYKELQPNEVVPVIETLFAFTDKEMYSEDVNSMALETLGPLVTDVVGTGQQIMVSKFLNLVSGFSHDERPFTVRIAAIKAAISFLLKMGNDTSKYTAEASFLVYTALSDDDGDIRDIAADYFSSKFQFQFNSNNVSITKTFCESYTEIYKESSESVLISKFCGNPTISSNLSLISTKEKDIDSLFDIESVNLYRNDAKQHKQICEMITSLNNSEESIQKLESRVLEDLKDVLKFVDTHQQDGYIGWTRNDLTYTCVLNCLVSLQMMGKMQNTKLWKDSLNEFKHVSTRLNIHPLLETFIDY</sequence>
<evidence type="ECO:0000259" key="5">
    <source>
        <dbReference type="Pfam" id="PF25151"/>
    </source>
</evidence>
<dbReference type="Pfam" id="PF25150">
    <property type="entry name" value="TPR_Trm732"/>
    <property type="match status" value="1"/>
</dbReference>
<evidence type="ECO:0000259" key="3">
    <source>
        <dbReference type="Pfam" id="PF10350"/>
    </source>
</evidence>
<comment type="similarity">
    <text evidence="1">Belongs to the THADA family.</text>
</comment>
<keyword evidence="7" id="KW-1185">Reference proteome</keyword>
<proteinExistence type="inferred from homology"/>
<organism evidence="6 7">
    <name type="scientific">[Candida] anglica</name>
    <dbReference type="NCBI Taxonomy" id="148631"/>
    <lineage>
        <taxon>Eukaryota</taxon>
        <taxon>Fungi</taxon>
        <taxon>Dikarya</taxon>
        <taxon>Ascomycota</taxon>
        <taxon>Saccharomycotina</taxon>
        <taxon>Pichiomycetes</taxon>
        <taxon>Debaryomycetaceae</taxon>
        <taxon>Kurtzmaniella</taxon>
    </lineage>
</organism>
<feature type="domain" description="DUF2428" evidence="3">
    <location>
        <begin position="644"/>
        <end position="850"/>
    </location>
</feature>
<dbReference type="Pfam" id="PF25151">
    <property type="entry name" value="TPR_Trm732_C"/>
    <property type="match status" value="1"/>
</dbReference>
<protein>
    <submittedName>
        <fullName evidence="6">tRNA (Cytidine(32)-2'-O)-methyltransferase non-catalytic subunit Trm732p</fullName>
    </submittedName>
</protein>
<feature type="domain" description="tRNA (32-2'-O)-methyltransferase regulator THADA-like TPR repeats region" evidence="4">
    <location>
        <begin position="214"/>
        <end position="503"/>
    </location>
</feature>